<dbReference type="GO" id="GO:0005737">
    <property type="term" value="C:cytoplasm"/>
    <property type="evidence" value="ECO:0007669"/>
    <property type="project" value="TreeGrafter"/>
</dbReference>
<dbReference type="Gene3D" id="3.40.50.300">
    <property type="entry name" value="P-loop containing nucleotide triphosphate hydrolases"/>
    <property type="match status" value="2"/>
</dbReference>
<dbReference type="GO" id="GO:0005694">
    <property type="term" value="C:chromosome"/>
    <property type="evidence" value="ECO:0007669"/>
    <property type="project" value="TreeGrafter"/>
</dbReference>
<evidence type="ECO:0000256" key="4">
    <source>
        <dbReference type="ARBA" id="ARBA00023125"/>
    </source>
</evidence>
<accession>A0A6S7FWK0</accession>
<evidence type="ECO:0000256" key="6">
    <source>
        <dbReference type="ARBA" id="ARBA00023242"/>
    </source>
</evidence>
<dbReference type="GO" id="GO:0009378">
    <property type="term" value="F:four-way junction helicase activity"/>
    <property type="evidence" value="ECO:0007669"/>
    <property type="project" value="TreeGrafter"/>
</dbReference>
<dbReference type="GO" id="GO:0005634">
    <property type="term" value="C:nucleus"/>
    <property type="evidence" value="ECO:0007669"/>
    <property type="project" value="TreeGrafter"/>
</dbReference>
<comment type="catalytic activity">
    <reaction evidence="7">
        <text>Couples ATP hydrolysis with the unwinding of duplex DNA by translocating in the 3'-5' direction.</text>
        <dbReference type="EC" id="5.6.2.4"/>
    </reaction>
</comment>
<dbReference type="InterPro" id="IPR001650">
    <property type="entry name" value="Helicase_C-like"/>
</dbReference>
<dbReference type="InterPro" id="IPR011545">
    <property type="entry name" value="DEAD/DEAH_box_helicase_dom"/>
</dbReference>
<dbReference type="InterPro" id="IPR027417">
    <property type="entry name" value="P-loop_NTPase"/>
</dbReference>
<evidence type="ECO:0000256" key="7">
    <source>
        <dbReference type="ARBA" id="ARBA00034617"/>
    </source>
</evidence>
<keyword evidence="3" id="KW-0067">ATP-binding</keyword>
<keyword evidence="6" id="KW-0539">Nucleus</keyword>
<evidence type="ECO:0000313" key="11">
    <source>
        <dbReference type="Proteomes" id="UP001152795"/>
    </source>
</evidence>
<dbReference type="SMART" id="SM00487">
    <property type="entry name" value="DEXDc"/>
    <property type="match status" value="1"/>
</dbReference>
<dbReference type="EMBL" id="CACRXK020000665">
    <property type="protein sequence ID" value="CAB3983855.1"/>
    <property type="molecule type" value="Genomic_DNA"/>
</dbReference>
<dbReference type="OrthoDB" id="5985619at2759"/>
<comment type="caution">
    <text evidence="10">The sequence shown here is derived from an EMBL/GenBank/DDBJ whole genome shotgun (WGS) entry which is preliminary data.</text>
</comment>
<dbReference type="SUPFAM" id="SSF52540">
    <property type="entry name" value="P-loop containing nucleoside triphosphate hydrolases"/>
    <property type="match status" value="1"/>
</dbReference>
<dbReference type="GO" id="GO:0003677">
    <property type="term" value="F:DNA binding"/>
    <property type="evidence" value="ECO:0007669"/>
    <property type="project" value="UniProtKB-KW"/>
</dbReference>
<evidence type="ECO:0000256" key="8">
    <source>
        <dbReference type="ARBA" id="ARBA00034808"/>
    </source>
</evidence>
<dbReference type="GO" id="GO:0005524">
    <property type="term" value="F:ATP binding"/>
    <property type="evidence" value="ECO:0007669"/>
    <property type="project" value="UniProtKB-KW"/>
</dbReference>
<evidence type="ECO:0000256" key="3">
    <source>
        <dbReference type="ARBA" id="ARBA00022840"/>
    </source>
</evidence>
<organism evidence="10 11">
    <name type="scientific">Paramuricea clavata</name>
    <name type="common">Red gorgonian</name>
    <name type="synonym">Violescent sea-whip</name>
    <dbReference type="NCBI Taxonomy" id="317549"/>
    <lineage>
        <taxon>Eukaryota</taxon>
        <taxon>Metazoa</taxon>
        <taxon>Cnidaria</taxon>
        <taxon>Anthozoa</taxon>
        <taxon>Octocorallia</taxon>
        <taxon>Malacalcyonacea</taxon>
        <taxon>Plexauridae</taxon>
        <taxon>Paramuricea</taxon>
    </lineage>
</organism>
<evidence type="ECO:0000256" key="5">
    <source>
        <dbReference type="ARBA" id="ARBA00023235"/>
    </source>
</evidence>
<evidence type="ECO:0000256" key="1">
    <source>
        <dbReference type="ARBA" id="ARBA00005446"/>
    </source>
</evidence>
<dbReference type="EC" id="5.6.2.4" evidence="8"/>
<dbReference type="PANTHER" id="PTHR13710:SF153">
    <property type="entry name" value="RECQ-LIKE DNA HELICASE BLM"/>
    <property type="match status" value="1"/>
</dbReference>
<proteinExistence type="inferred from homology"/>
<dbReference type="GO" id="GO:0043138">
    <property type="term" value="F:3'-5' DNA helicase activity"/>
    <property type="evidence" value="ECO:0007669"/>
    <property type="project" value="UniProtKB-EC"/>
</dbReference>
<dbReference type="GO" id="GO:0000724">
    <property type="term" value="P:double-strand break repair via homologous recombination"/>
    <property type="evidence" value="ECO:0007669"/>
    <property type="project" value="TreeGrafter"/>
</dbReference>
<dbReference type="PANTHER" id="PTHR13710">
    <property type="entry name" value="DNA HELICASE RECQ FAMILY MEMBER"/>
    <property type="match status" value="1"/>
</dbReference>
<gene>
    <name evidence="10" type="ORF">PACLA_8A041774</name>
</gene>
<keyword evidence="11" id="KW-1185">Reference proteome</keyword>
<protein>
    <recommendedName>
        <fullName evidence="8">DNA 3'-5' helicase</fullName>
        <ecNumber evidence="8">5.6.2.4</ecNumber>
    </recommendedName>
    <alternativeName>
        <fullName evidence="9">DNA 3'-5' helicase BLM</fullName>
    </alternativeName>
</protein>
<dbReference type="PROSITE" id="PS51194">
    <property type="entry name" value="HELICASE_CTER"/>
    <property type="match status" value="1"/>
</dbReference>
<dbReference type="Proteomes" id="UP001152795">
    <property type="component" value="Unassembled WGS sequence"/>
</dbReference>
<dbReference type="Pfam" id="PF00271">
    <property type="entry name" value="Helicase_C"/>
    <property type="match status" value="1"/>
</dbReference>
<dbReference type="SMART" id="SM00490">
    <property type="entry name" value="HELICc"/>
    <property type="match status" value="1"/>
</dbReference>
<name>A0A6S7FWK0_PARCT</name>
<evidence type="ECO:0000313" key="10">
    <source>
        <dbReference type="EMBL" id="CAB3983855.1"/>
    </source>
</evidence>
<evidence type="ECO:0000256" key="9">
    <source>
        <dbReference type="ARBA" id="ARBA00044542"/>
    </source>
</evidence>
<evidence type="ECO:0000256" key="2">
    <source>
        <dbReference type="ARBA" id="ARBA00022741"/>
    </source>
</evidence>
<dbReference type="Pfam" id="PF00270">
    <property type="entry name" value="DEAD"/>
    <property type="match status" value="1"/>
</dbReference>
<keyword evidence="4" id="KW-0238">DNA-binding</keyword>
<dbReference type="InterPro" id="IPR014001">
    <property type="entry name" value="Helicase_ATP-bd"/>
</dbReference>
<sequence length="614" mass="69633">MEFDEAVSNVCQLFRINKLSDFQYNAIKKITEKKNDVFINMPTGSGKSLTYEALPIVFDCLSEGSPRCEYQPKMNILIVVSPLVSLMKDQVDRLNALGIKAISLSLISSANEENDLLNGRYSIVYGSPESWLLNEKWRSMLLSNSYSNKICAVAVDEAHIIKHWGKSSSNKHAAFRECFMKLGELRSLVPTTFVVLTATATEETKQDIFEVLLMADPYVITESPNKLNITYYVSYINKYDKLNELFKWLTDELLERGVDCTRTIIYCQTITQCSTLYAVMRESLGERNFLDQNNKCMVLIEMLHSCTPEANKREILSSFQKVDGSIRVLVATISFGMGVDSKGVTNVVHFGPSKNVESYIQETGRAGRGGTHGNAFLLYSSLLLRHVDKDMKSYVKTECCRREFLLSFFEPARSVVKPSPDHLCCDSCALKCKCGLTNCGVQYCYPITSSMPNPLVIRDVSFAEREQLKNKLFSYYKGIVQSLKKSTTQEGKAKVLFAPKFLLGFSEHHILQTVEHCHKIFSYSDIYTHVEIWDEKHAVQIYKILNDVFGDLEEYTFALEENRGDNDDSNIDDEAFQQWNEIANDEELLGLVLDCSQLTLDDTFTDNSDSSVDL</sequence>
<dbReference type="AlphaFoldDB" id="A0A6S7FWK0"/>
<keyword evidence="2" id="KW-0547">Nucleotide-binding</keyword>
<comment type="similarity">
    <text evidence="1">Belongs to the helicase family. RecQ subfamily.</text>
</comment>
<keyword evidence="5" id="KW-0413">Isomerase</keyword>
<dbReference type="PROSITE" id="PS51192">
    <property type="entry name" value="HELICASE_ATP_BIND_1"/>
    <property type="match status" value="1"/>
</dbReference>
<reference evidence="10" key="1">
    <citation type="submission" date="2020-04" db="EMBL/GenBank/DDBJ databases">
        <authorList>
            <person name="Alioto T."/>
            <person name="Alioto T."/>
            <person name="Gomez Garrido J."/>
        </authorList>
    </citation>
    <scope>NUCLEOTIDE SEQUENCE</scope>
    <source>
        <strain evidence="10">A484AB</strain>
    </source>
</reference>
<dbReference type="CDD" id="cd17920">
    <property type="entry name" value="DEXHc_RecQ"/>
    <property type="match status" value="1"/>
</dbReference>